<feature type="transmembrane region" description="Helical" evidence="1">
    <location>
        <begin position="62"/>
        <end position="81"/>
    </location>
</feature>
<protein>
    <submittedName>
        <fullName evidence="2">Uncharacterized protein</fullName>
    </submittedName>
</protein>
<reference evidence="2 3" key="1">
    <citation type="submission" date="2012-05" db="EMBL/GenBank/DDBJ databases">
        <title>The Genome Sequence of Fusobacterium periodontium Oral Taxon 201 Strain D10.</title>
        <authorList>
            <consortium name="The Broad Institute Genome Sequencing Platform"/>
            <consortium name="The Broad Institute Genome Sequencing Center for Infectious Disease"/>
            <person name="Earl A."/>
            <person name="Ward D."/>
            <person name="Feldgarden M."/>
            <person name="Gevers D."/>
            <person name="Strauss J."/>
            <person name="Sibley C."/>
            <person name="White A."/>
            <person name="Ambrose C.E."/>
            <person name="Allen-Vercoe E."/>
            <person name="Walker B."/>
            <person name="Young S.K."/>
            <person name="Zeng Q."/>
            <person name="Gargeya S."/>
            <person name="Fitzgerald M."/>
            <person name="Haas B."/>
            <person name="Abouelleil A."/>
            <person name="Alvarado L."/>
            <person name="Arachchi H.M."/>
            <person name="Berlin A.M."/>
            <person name="Chapman S.B."/>
            <person name="Goldberg J."/>
            <person name="Griggs A."/>
            <person name="Gujja S."/>
            <person name="Hansen M."/>
            <person name="Howarth C."/>
            <person name="Imamovic A."/>
            <person name="Larimer J."/>
            <person name="McCowan C."/>
            <person name="Montmayeur A."/>
            <person name="Murphy C."/>
            <person name="Neiman D."/>
            <person name="Pearson M."/>
            <person name="Priest M."/>
            <person name="Roberts A."/>
            <person name="Saif S."/>
            <person name="Shea T."/>
            <person name="Sisk P."/>
            <person name="Sykes S."/>
            <person name="Wortman J."/>
            <person name="Nusbaum C."/>
            <person name="Birren B."/>
        </authorList>
    </citation>
    <scope>NUCLEOTIDE SEQUENCE [LARGE SCALE GENOMIC DNA]</scope>
    <source>
        <strain evidence="2 3">D10</strain>
    </source>
</reference>
<dbReference type="AlphaFoldDB" id="K1GIK5"/>
<keyword evidence="1" id="KW-1133">Transmembrane helix</keyword>
<gene>
    <name evidence="2" type="ORF">FPOG_00761</name>
</gene>
<sequence>MYMEIFLLFFVPFLFTYALMIGLGFLEIQILKHTFKVKDFILVILLKIFEIFFIFSDKINIKSLKILATLYFTVLIFYFCFKKITTKNFFYIYFTFLCRLILYAFNSRIRRVNNNYACLLNSRN</sequence>
<dbReference type="EMBL" id="ACIF01000258">
    <property type="protein sequence ID" value="EKA93190.1"/>
    <property type="molecule type" value="Genomic_DNA"/>
</dbReference>
<keyword evidence="1" id="KW-0472">Membrane</keyword>
<dbReference type="Proteomes" id="UP000005809">
    <property type="component" value="Unassembled WGS sequence"/>
</dbReference>
<name>K1GIK5_9FUSO</name>
<feature type="transmembrane region" description="Helical" evidence="1">
    <location>
        <begin position="40"/>
        <end position="56"/>
    </location>
</feature>
<accession>K1GIK5</accession>
<feature type="transmembrane region" description="Helical" evidence="1">
    <location>
        <begin position="6"/>
        <end position="28"/>
    </location>
</feature>
<dbReference type="HOGENOM" id="CLU_163258_0_0_0"/>
<evidence type="ECO:0000313" key="2">
    <source>
        <dbReference type="EMBL" id="EKA93190.1"/>
    </source>
</evidence>
<evidence type="ECO:0000313" key="3">
    <source>
        <dbReference type="Proteomes" id="UP000005809"/>
    </source>
</evidence>
<proteinExistence type="predicted"/>
<evidence type="ECO:0000256" key="1">
    <source>
        <dbReference type="SAM" id="Phobius"/>
    </source>
</evidence>
<keyword evidence="1" id="KW-0812">Transmembrane</keyword>
<organism evidence="2 3">
    <name type="scientific">Fusobacterium periodonticum D10</name>
    <dbReference type="NCBI Taxonomy" id="620833"/>
    <lineage>
        <taxon>Bacteria</taxon>
        <taxon>Fusobacteriati</taxon>
        <taxon>Fusobacteriota</taxon>
        <taxon>Fusobacteriia</taxon>
        <taxon>Fusobacteriales</taxon>
        <taxon>Fusobacteriaceae</taxon>
        <taxon>Fusobacterium</taxon>
    </lineage>
</organism>
<comment type="caution">
    <text evidence="2">The sequence shown here is derived from an EMBL/GenBank/DDBJ whole genome shotgun (WGS) entry which is preliminary data.</text>
</comment>
<feature type="transmembrane region" description="Helical" evidence="1">
    <location>
        <begin position="88"/>
        <end position="105"/>
    </location>
</feature>